<evidence type="ECO:0000313" key="5">
    <source>
        <dbReference type="EMBL" id="GJM51556.1"/>
    </source>
</evidence>
<keyword evidence="1" id="KW-0238">DNA-binding</keyword>
<organism evidence="5 7">
    <name type="scientific">Capnocytophaga catalasegens</name>
    <dbReference type="NCBI Taxonomy" id="1004260"/>
    <lineage>
        <taxon>Bacteria</taxon>
        <taxon>Pseudomonadati</taxon>
        <taxon>Bacteroidota</taxon>
        <taxon>Flavobacteriia</taxon>
        <taxon>Flavobacteriales</taxon>
        <taxon>Flavobacteriaceae</taxon>
        <taxon>Capnocytophaga</taxon>
    </lineage>
</organism>
<feature type="coiled-coil region" evidence="2">
    <location>
        <begin position="59"/>
        <end position="86"/>
    </location>
</feature>
<keyword evidence="2" id="KW-0175">Coiled coil</keyword>
<dbReference type="EMBL" id="BQKB01000026">
    <property type="protein sequence ID" value="GJM53114.1"/>
    <property type="molecule type" value="Genomic_DNA"/>
</dbReference>
<comment type="caution">
    <text evidence="5">The sequence shown here is derived from an EMBL/GenBank/DDBJ whole genome shotgun (WGS) entry which is preliminary data.</text>
</comment>
<dbReference type="AlphaFoldDB" id="A0AAV5AZM7"/>
<evidence type="ECO:0000313" key="6">
    <source>
        <dbReference type="EMBL" id="GJM53114.1"/>
    </source>
</evidence>
<proteinExistence type="predicted"/>
<feature type="domain" description="Arm DNA-binding" evidence="4">
    <location>
        <begin position="13"/>
        <end position="100"/>
    </location>
</feature>
<gene>
    <name evidence="5" type="ORF">RCZ15_25290</name>
    <name evidence="6" type="ORF">RCZ16_14310</name>
</gene>
<dbReference type="InterPro" id="IPR025269">
    <property type="entry name" value="SAM-like_dom"/>
</dbReference>
<dbReference type="InterPro" id="IPR035386">
    <property type="entry name" value="Arm-DNA-bind_5"/>
</dbReference>
<dbReference type="Gene3D" id="1.10.150.130">
    <property type="match status" value="1"/>
</dbReference>
<dbReference type="Proteomes" id="UP001207736">
    <property type="component" value="Unassembled WGS sequence"/>
</dbReference>
<evidence type="ECO:0000259" key="4">
    <source>
        <dbReference type="Pfam" id="PF17293"/>
    </source>
</evidence>
<dbReference type="SUPFAM" id="SSF56349">
    <property type="entry name" value="DNA breaking-rejoining enzymes"/>
    <property type="match status" value="1"/>
</dbReference>
<dbReference type="InterPro" id="IPR011010">
    <property type="entry name" value="DNA_brk_join_enz"/>
</dbReference>
<sequence length="219" mass="25975">MKKVKRSTFKVLFYLKKNAPKKNGKVAIMGRITIDNQVAQFSTKLEILPQKWDLKYGRVTGKTEEATQLNRKLEEIRSRMVTHYEELMKYEGVVTAQKLKATFLGIGVMEDSLLKVYEKFKEDFALMVEKGVRSYSTLNKYENVYTHLSEFIQYKYRRSDISFKELTEDFINDFDFYLRVNKSLTHNTIWVYMMPLCKMVEIAIDKGIIYRNPFKNYIS</sequence>
<feature type="domain" description="Phage integrase SAM-like" evidence="3">
    <location>
        <begin position="128"/>
        <end position="217"/>
    </location>
</feature>
<accession>A0AAV5AZM7</accession>
<dbReference type="GO" id="GO:0003677">
    <property type="term" value="F:DNA binding"/>
    <property type="evidence" value="ECO:0007669"/>
    <property type="project" value="UniProtKB-KW"/>
</dbReference>
<dbReference type="EMBL" id="BQKA01000063">
    <property type="protein sequence ID" value="GJM51556.1"/>
    <property type="molecule type" value="Genomic_DNA"/>
</dbReference>
<evidence type="ECO:0000313" key="8">
    <source>
        <dbReference type="Proteomes" id="UP001208692"/>
    </source>
</evidence>
<evidence type="ECO:0000259" key="3">
    <source>
        <dbReference type="Pfam" id="PF13102"/>
    </source>
</evidence>
<evidence type="ECO:0000256" key="1">
    <source>
        <dbReference type="ARBA" id="ARBA00023125"/>
    </source>
</evidence>
<evidence type="ECO:0000313" key="7">
    <source>
        <dbReference type="Proteomes" id="UP001207736"/>
    </source>
</evidence>
<dbReference type="Pfam" id="PF17293">
    <property type="entry name" value="Arm-DNA-bind_5"/>
    <property type="match status" value="1"/>
</dbReference>
<reference evidence="5 8" key="1">
    <citation type="submission" date="2021-11" db="EMBL/GenBank/DDBJ databases">
        <title>Draft genome sequence of Capnocytophaga sp. strain KC07075 isolated from cat oral cavity.</title>
        <authorList>
            <person name="Suzuki M."/>
            <person name="Imaoka K."/>
            <person name="Kimura M."/>
            <person name="Morikawa S."/>
            <person name="Maeda K."/>
        </authorList>
    </citation>
    <scope>NUCLEOTIDE SEQUENCE</scope>
    <source>
        <strain evidence="5">KC07075</strain>
        <strain evidence="6 8">KC07079</strain>
    </source>
</reference>
<evidence type="ECO:0000256" key="2">
    <source>
        <dbReference type="SAM" id="Coils"/>
    </source>
</evidence>
<dbReference type="Proteomes" id="UP001208692">
    <property type="component" value="Unassembled WGS sequence"/>
</dbReference>
<protein>
    <recommendedName>
        <fullName evidence="9">Integrase</fullName>
    </recommendedName>
</protein>
<keyword evidence="8" id="KW-1185">Reference proteome</keyword>
<evidence type="ECO:0008006" key="9">
    <source>
        <dbReference type="Google" id="ProtNLM"/>
    </source>
</evidence>
<dbReference type="InterPro" id="IPR010998">
    <property type="entry name" value="Integrase_recombinase_N"/>
</dbReference>
<name>A0AAV5AZM7_9FLAO</name>
<dbReference type="Pfam" id="PF13102">
    <property type="entry name" value="Phage_int_SAM_5"/>
    <property type="match status" value="1"/>
</dbReference>